<name>A0ABS9NKU4_9NEIS</name>
<dbReference type="Proteomes" id="UP001298424">
    <property type="component" value="Unassembled WGS sequence"/>
</dbReference>
<dbReference type="EMBL" id="JAKOOW010000001">
    <property type="protein sequence ID" value="MCG6502953.1"/>
    <property type="molecule type" value="Genomic_DNA"/>
</dbReference>
<comment type="caution">
    <text evidence="2">The sequence shown here is derived from an EMBL/GenBank/DDBJ whole genome shotgun (WGS) entry which is preliminary data.</text>
</comment>
<keyword evidence="1" id="KW-1133">Transmembrane helix</keyword>
<organism evidence="2 3">
    <name type="scientific">Kingella pumchi</name>
    <dbReference type="NCBI Taxonomy" id="2779506"/>
    <lineage>
        <taxon>Bacteria</taxon>
        <taxon>Pseudomonadati</taxon>
        <taxon>Pseudomonadota</taxon>
        <taxon>Betaproteobacteria</taxon>
        <taxon>Neisseriales</taxon>
        <taxon>Neisseriaceae</taxon>
        <taxon>Kingella</taxon>
    </lineage>
</organism>
<keyword evidence="1" id="KW-0812">Transmembrane</keyword>
<protein>
    <submittedName>
        <fullName evidence="2">Uncharacterized protein</fullName>
    </submittedName>
</protein>
<keyword evidence="1" id="KW-0472">Membrane</keyword>
<evidence type="ECO:0000313" key="2">
    <source>
        <dbReference type="EMBL" id="MCG6502953.1"/>
    </source>
</evidence>
<accession>A0ABS9NKU4</accession>
<dbReference type="RefSeq" id="WP_238744836.1">
    <property type="nucleotide sequence ID" value="NZ_JAKOOW010000001.1"/>
</dbReference>
<proteinExistence type="predicted"/>
<evidence type="ECO:0000256" key="1">
    <source>
        <dbReference type="SAM" id="Phobius"/>
    </source>
</evidence>
<reference evidence="2 3" key="1">
    <citation type="submission" date="2022-02" db="EMBL/GenBank/DDBJ databases">
        <title>Genome sequence data of Kingella unionensis sp. nov. strain CICC 24913 (CCUG 75125).</title>
        <authorList>
            <person name="Xiao M."/>
        </authorList>
    </citation>
    <scope>NUCLEOTIDE SEQUENCE [LARGE SCALE GENOMIC DNA]</scope>
    <source>
        <strain evidence="2 3">CICC 24913</strain>
    </source>
</reference>
<sequence>MPPTRLAFIKGFCSAVMLISLLALLLIPQYGNYMQRSEIRQIIATA</sequence>
<gene>
    <name evidence="2" type="ORF">MB824_00330</name>
</gene>
<keyword evidence="3" id="KW-1185">Reference proteome</keyword>
<evidence type="ECO:0000313" key="3">
    <source>
        <dbReference type="Proteomes" id="UP001298424"/>
    </source>
</evidence>
<feature type="transmembrane region" description="Helical" evidence="1">
    <location>
        <begin position="6"/>
        <end position="27"/>
    </location>
</feature>